<sequence length="262" mass="30440">MTIRDLFYNHEGNLIHKWDHYFDIYEKHFARYRDKEVNMLEIGISHGGSLQLWKKFFGPQVHIYAIDINPECKKLEEENTTIFIGSQSDKVFLEKVMSQLPELDIILDDGGHTMIQQLVSFETLFLKVREGGLYVVEDTHTSYWTEFHGGLRKPGTFIEHAKGLIDKLYEHHIHDKTGITFDDISRHINSIAFYDSVVVFEKAKRSNPFHKQVGNKTITPYVPTELKKESFLETLKAMFKGKEKHSFEINDGGFVNKGNTPD</sequence>
<dbReference type="RefSeq" id="WP_353721121.1">
    <property type="nucleotide sequence ID" value="NZ_CP159289.1"/>
</dbReference>
<protein>
    <submittedName>
        <fullName evidence="1">Class I SAM-dependent methyltransferase</fullName>
        <ecNumber evidence="1">2.1.1.-</ecNumber>
    </submittedName>
</protein>
<gene>
    <name evidence="1" type="ORF">ABV298_05255</name>
</gene>
<dbReference type="SUPFAM" id="SSF53335">
    <property type="entry name" value="S-adenosyl-L-methionine-dependent methyltransferases"/>
    <property type="match status" value="1"/>
</dbReference>
<dbReference type="InterPro" id="IPR029063">
    <property type="entry name" value="SAM-dependent_MTases_sf"/>
</dbReference>
<keyword evidence="1" id="KW-0808">Transferase</keyword>
<dbReference type="Gene3D" id="3.40.50.150">
    <property type="entry name" value="Vaccinia Virus protein VP39"/>
    <property type="match status" value="1"/>
</dbReference>
<accession>A0AAU8FMQ7</accession>
<reference evidence="1" key="1">
    <citation type="submission" date="2024-06" db="EMBL/GenBank/DDBJ databases">
        <title>Sequencing and assembly of the genome of Dyadobacter sp. strain 676, a symbiont of Cyamopsis tetragonoloba.</title>
        <authorList>
            <person name="Guro P."/>
            <person name="Sazanova A."/>
            <person name="Kuznetsova I."/>
            <person name="Belimov A."/>
            <person name="Safronova V."/>
        </authorList>
    </citation>
    <scope>NUCLEOTIDE SEQUENCE</scope>
    <source>
        <strain evidence="1">676</strain>
    </source>
</reference>
<dbReference type="GO" id="GO:0032259">
    <property type="term" value="P:methylation"/>
    <property type="evidence" value="ECO:0007669"/>
    <property type="project" value="UniProtKB-KW"/>
</dbReference>
<organism evidence="1">
    <name type="scientific">Dyadobacter sp. 676</name>
    <dbReference type="NCBI Taxonomy" id="3088362"/>
    <lineage>
        <taxon>Bacteria</taxon>
        <taxon>Pseudomonadati</taxon>
        <taxon>Bacteroidota</taxon>
        <taxon>Cytophagia</taxon>
        <taxon>Cytophagales</taxon>
        <taxon>Spirosomataceae</taxon>
        <taxon>Dyadobacter</taxon>
    </lineage>
</organism>
<proteinExistence type="predicted"/>
<dbReference type="EMBL" id="CP159289">
    <property type="protein sequence ID" value="XCH25824.1"/>
    <property type="molecule type" value="Genomic_DNA"/>
</dbReference>
<dbReference type="EC" id="2.1.1.-" evidence="1"/>
<name>A0AAU8FMQ7_9BACT</name>
<dbReference type="AlphaFoldDB" id="A0AAU8FMQ7"/>
<dbReference type="GO" id="GO:0008168">
    <property type="term" value="F:methyltransferase activity"/>
    <property type="evidence" value="ECO:0007669"/>
    <property type="project" value="UniProtKB-KW"/>
</dbReference>
<evidence type="ECO:0000313" key="1">
    <source>
        <dbReference type="EMBL" id="XCH25824.1"/>
    </source>
</evidence>
<keyword evidence="1" id="KW-0489">Methyltransferase</keyword>